<keyword evidence="1" id="KW-0547">Nucleotide-binding</keyword>
<keyword evidence="3" id="KW-0347">Helicase</keyword>
<evidence type="ECO:0000256" key="2">
    <source>
        <dbReference type="ARBA" id="ARBA00022801"/>
    </source>
</evidence>
<dbReference type="Pfam" id="PF13361">
    <property type="entry name" value="UvrD_C"/>
    <property type="match status" value="1"/>
</dbReference>
<evidence type="ECO:0000313" key="6">
    <source>
        <dbReference type="EMBL" id="MBC5741155.1"/>
    </source>
</evidence>
<name>A0ABR7I3R5_9FIRM</name>
<protein>
    <recommendedName>
        <fullName evidence="5">UvrD-like helicase C-terminal domain-containing protein</fullName>
    </recommendedName>
</protein>
<evidence type="ECO:0000256" key="1">
    <source>
        <dbReference type="ARBA" id="ARBA00022741"/>
    </source>
</evidence>
<dbReference type="EMBL" id="JACOQE010000008">
    <property type="protein sequence ID" value="MBC5741155.1"/>
    <property type="molecule type" value="Genomic_DNA"/>
</dbReference>
<keyword evidence="7" id="KW-1185">Reference proteome</keyword>
<evidence type="ECO:0000256" key="4">
    <source>
        <dbReference type="ARBA" id="ARBA00022840"/>
    </source>
</evidence>
<keyword evidence="2" id="KW-0378">Hydrolase</keyword>
<evidence type="ECO:0000259" key="5">
    <source>
        <dbReference type="Pfam" id="PF13361"/>
    </source>
</evidence>
<gene>
    <name evidence="6" type="ORF">H8Z79_12035</name>
</gene>
<reference evidence="6 7" key="1">
    <citation type="submission" date="2020-08" db="EMBL/GenBank/DDBJ databases">
        <title>Genome public.</title>
        <authorList>
            <person name="Liu C."/>
            <person name="Sun Q."/>
        </authorList>
    </citation>
    <scope>NUCLEOTIDE SEQUENCE [LARGE SCALE GENOMIC DNA]</scope>
    <source>
        <strain evidence="6 7">27-44</strain>
    </source>
</reference>
<dbReference type="Gene3D" id="1.10.486.10">
    <property type="entry name" value="PCRA, domain 4"/>
    <property type="match status" value="1"/>
</dbReference>
<accession>A0ABR7I3R5</accession>
<dbReference type="Proteomes" id="UP000633936">
    <property type="component" value="Unassembled WGS sequence"/>
</dbReference>
<evidence type="ECO:0000256" key="3">
    <source>
        <dbReference type="ARBA" id="ARBA00022806"/>
    </source>
</evidence>
<dbReference type="InterPro" id="IPR027417">
    <property type="entry name" value="P-loop_NTPase"/>
</dbReference>
<evidence type="ECO:0000313" key="7">
    <source>
        <dbReference type="Proteomes" id="UP000633936"/>
    </source>
</evidence>
<dbReference type="PANTHER" id="PTHR11070">
    <property type="entry name" value="UVRD / RECB / PCRA DNA HELICASE FAMILY MEMBER"/>
    <property type="match status" value="1"/>
</dbReference>
<dbReference type="PANTHER" id="PTHR11070:SF2">
    <property type="entry name" value="ATP-DEPENDENT DNA HELICASE SRS2"/>
    <property type="match status" value="1"/>
</dbReference>
<sequence>MEEIAVLLSSNDSCKDLGLKCIEHNIPYYISRHNFERTDFVKWLEECSVWINNKEKASFDDIFQYWETLVLQHQNTKYKSENDRLKMKHQLLCVLQDSIAFKDELNEWIKYILSELRIKDLLIDSDIIPDEWENLKSLLEEVAEDKYSDFDTNKFSKIGKPDNQIAISTRHSSKGLEFEVVIMMGMEERHFPGWWTDNDPEALRESNRICFVCVSRAKRVCILMHSNYYNEMDYRYNEIRCKRYYPSRYLLQLKQKFDRHP</sequence>
<dbReference type="Gene3D" id="3.40.50.300">
    <property type="entry name" value="P-loop containing nucleotide triphosphate hydrolases"/>
    <property type="match status" value="1"/>
</dbReference>
<comment type="caution">
    <text evidence="6">The sequence shown here is derived from an EMBL/GenBank/DDBJ whole genome shotgun (WGS) entry which is preliminary data.</text>
</comment>
<proteinExistence type="predicted"/>
<dbReference type="InterPro" id="IPR014017">
    <property type="entry name" value="DNA_helicase_UvrD-like_C"/>
</dbReference>
<dbReference type="SUPFAM" id="SSF52540">
    <property type="entry name" value="P-loop containing nucleoside triphosphate hydrolases"/>
    <property type="match status" value="1"/>
</dbReference>
<dbReference type="InterPro" id="IPR000212">
    <property type="entry name" value="DNA_helicase_UvrD/REP"/>
</dbReference>
<keyword evidence="4" id="KW-0067">ATP-binding</keyword>
<organism evidence="6 7">
    <name type="scientific">Blautia intestinalis</name>
    <dbReference type="NCBI Taxonomy" id="2763028"/>
    <lineage>
        <taxon>Bacteria</taxon>
        <taxon>Bacillati</taxon>
        <taxon>Bacillota</taxon>
        <taxon>Clostridia</taxon>
        <taxon>Lachnospirales</taxon>
        <taxon>Lachnospiraceae</taxon>
        <taxon>Blautia</taxon>
    </lineage>
</organism>
<feature type="domain" description="UvrD-like helicase C-terminal" evidence="5">
    <location>
        <begin position="153"/>
        <end position="222"/>
    </location>
</feature>